<dbReference type="GO" id="GO:0005829">
    <property type="term" value="C:cytosol"/>
    <property type="evidence" value="ECO:0007669"/>
    <property type="project" value="TreeGrafter"/>
</dbReference>
<dbReference type="OrthoDB" id="346907at2759"/>
<keyword evidence="3" id="KW-0597">Phosphoprotein</keyword>
<feature type="region of interest" description="Disordered" evidence="10">
    <location>
        <begin position="628"/>
        <end position="679"/>
    </location>
</feature>
<evidence type="ECO:0000256" key="6">
    <source>
        <dbReference type="ARBA" id="ARBA00022777"/>
    </source>
</evidence>
<dbReference type="GO" id="GO:0042594">
    <property type="term" value="P:response to starvation"/>
    <property type="evidence" value="ECO:0007669"/>
    <property type="project" value="TreeGrafter"/>
</dbReference>
<dbReference type="Proteomes" id="UP000695026">
    <property type="component" value="Unplaced"/>
</dbReference>
<evidence type="ECO:0000256" key="5">
    <source>
        <dbReference type="ARBA" id="ARBA00022741"/>
    </source>
</evidence>
<organism evidence="12 13">
    <name type="scientific">Python bivittatus</name>
    <name type="common">Burmese python</name>
    <name type="synonym">Python molurus bivittatus</name>
    <dbReference type="NCBI Taxonomy" id="176946"/>
    <lineage>
        <taxon>Eukaryota</taxon>
        <taxon>Metazoa</taxon>
        <taxon>Chordata</taxon>
        <taxon>Craniata</taxon>
        <taxon>Vertebrata</taxon>
        <taxon>Euteleostomi</taxon>
        <taxon>Lepidosauria</taxon>
        <taxon>Squamata</taxon>
        <taxon>Bifurcata</taxon>
        <taxon>Unidentata</taxon>
        <taxon>Episquamata</taxon>
        <taxon>Toxicofera</taxon>
        <taxon>Serpentes</taxon>
        <taxon>Henophidia</taxon>
        <taxon>Pythonidae</taxon>
        <taxon>Python</taxon>
    </lineage>
</organism>
<dbReference type="PANTHER" id="PTHR24348">
    <property type="entry name" value="SERINE/THREONINE-PROTEIN KINASE UNC-51-RELATED"/>
    <property type="match status" value="1"/>
</dbReference>
<dbReference type="PANTHER" id="PTHR24348:SF18">
    <property type="entry name" value="SERINE_THREONINE-PROTEIN KINASE ULK2"/>
    <property type="match status" value="1"/>
</dbReference>
<evidence type="ECO:0000313" key="13">
    <source>
        <dbReference type="RefSeq" id="XP_007425833.1"/>
    </source>
</evidence>
<evidence type="ECO:0000256" key="4">
    <source>
        <dbReference type="ARBA" id="ARBA00022679"/>
    </source>
</evidence>
<dbReference type="PROSITE" id="PS50011">
    <property type="entry name" value="PROTEIN_KINASE_DOM"/>
    <property type="match status" value="1"/>
</dbReference>
<keyword evidence="6 13" id="KW-0418">Kinase</keyword>
<dbReference type="PROSITE" id="PS00107">
    <property type="entry name" value="PROTEIN_KINASE_ATP"/>
    <property type="match status" value="1"/>
</dbReference>
<dbReference type="AlphaFoldDB" id="A0A9F2QUF6"/>
<keyword evidence="4" id="KW-0808">Transferase</keyword>
<dbReference type="Pfam" id="PF21127">
    <property type="entry name" value="ATG1-like_MIT2"/>
    <property type="match status" value="1"/>
</dbReference>
<feature type="region of interest" description="Disordered" evidence="10">
    <location>
        <begin position="542"/>
        <end position="592"/>
    </location>
</feature>
<evidence type="ECO:0000256" key="3">
    <source>
        <dbReference type="ARBA" id="ARBA00022553"/>
    </source>
</evidence>
<dbReference type="GO" id="GO:0061709">
    <property type="term" value="P:reticulophagy"/>
    <property type="evidence" value="ECO:0007669"/>
    <property type="project" value="TreeGrafter"/>
</dbReference>
<evidence type="ECO:0000256" key="7">
    <source>
        <dbReference type="ARBA" id="ARBA00022840"/>
    </source>
</evidence>
<dbReference type="Pfam" id="PF00069">
    <property type="entry name" value="Pkinase"/>
    <property type="match status" value="1"/>
</dbReference>
<keyword evidence="12" id="KW-1185">Reference proteome</keyword>
<feature type="binding site" evidence="9">
    <location>
        <position position="39"/>
    </location>
    <ligand>
        <name>ATP</name>
        <dbReference type="ChEBI" id="CHEBI:30616"/>
    </ligand>
</feature>
<dbReference type="GO" id="GO:0004674">
    <property type="term" value="F:protein serine/threonine kinase activity"/>
    <property type="evidence" value="ECO:0007669"/>
    <property type="project" value="UniProtKB-KW"/>
</dbReference>
<name>A0A9F2QUF6_PYTBI</name>
<feature type="compositionally biased region" description="Low complexity" evidence="10">
    <location>
        <begin position="336"/>
        <end position="349"/>
    </location>
</feature>
<dbReference type="GO" id="GO:0000422">
    <property type="term" value="P:autophagy of mitochondrion"/>
    <property type="evidence" value="ECO:0007669"/>
    <property type="project" value="TreeGrafter"/>
</dbReference>
<feature type="compositionally biased region" description="Low complexity" evidence="10">
    <location>
        <begin position="505"/>
        <end position="519"/>
    </location>
</feature>
<dbReference type="GO" id="GO:0034727">
    <property type="term" value="P:piecemeal microautophagy of the nucleus"/>
    <property type="evidence" value="ECO:0007669"/>
    <property type="project" value="TreeGrafter"/>
</dbReference>
<dbReference type="InterPro" id="IPR048941">
    <property type="entry name" value="ATG1-like_MIT2"/>
</dbReference>
<feature type="region of interest" description="Disordered" evidence="10">
    <location>
        <begin position="308"/>
        <end position="349"/>
    </location>
</feature>
<evidence type="ECO:0000256" key="10">
    <source>
        <dbReference type="SAM" id="MobiDB-lite"/>
    </source>
</evidence>
<dbReference type="GO" id="GO:0010508">
    <property type="term" value="P:positive regulation of autophagy"/>
    <property type="evidence" value="ECO:0007669"/>
    <property type="project" value="TreeGrafter"/>
</dbReference>
<dbReference type="GeneID" id="103061964"/>
<evidence type="ECO:0000256" key="2">
    <source>
        <dbReference type="ARBA" id="ARBA00022527"/>
    </source>
</evidence>
<accession>A0A9F2QUF6</accession>
<dbReference type="GO" id="GO:0000045">
    <property type="term" value="P:autophagosome assembly"/>
    <property type="evidence" value="ECO:0007669"/>
    <property type="project" value="TreeGrafter"/>
</dbReference>
<keyword evidence="7 9" id="KW-0067">ATP-binding</keyword>
<dbReference type="GO" id="GO:0005524">
    <property type="term" value="F:ATP binding"/>
    <property type="evidence" value="ECO:0007669"/>
    <property type="project" value="UniProtKB-UniRule"/>
</dbReference>
<dbReference type="GO" id="GO:0048675">
    <property type="term" value="P:axon extension"/>
    <property type="evidence" value="ECO:0007669"/>
    <property type="project" value="TreeGrafter"/>
</dbReference>
<dbReference type="SUPFAM" id="SSF56112">
    <property type="entry name" value="Protein kinase-like (PK-like)"/>
    <property type="match status" value="1"/>
</dbReference>
<gene>
    <name evidence="13" type="primary">ULK2</name>
</gene>
<dbReference type="SMART" id="SM00220">
    <property type="entry name" value="S_TKc"/>
    <property type="match status" value="1"/>
</dbReference>
<dbReference type="Pfam" id="PF12063">
    <property type="entry name" value="ATG1-like_MIT1"/>
    <property type="match status" value="1"/>
</dbReference>
<dbReference type="InterPro" id="IPR017441">
    <property type="entry name" value="Protein_kinase_ATP_BS"/>
</dbReference>
<dbReference type="InterPro" id="IPR045269">
    <property type="entry name" value="Atg1-like"/>
</dbReference>
<reference evidence="13" key="1">
    <citation type="submission" date="2025-08" db="UniProtKB">
        <authorList>
            <consortium name="RefSeq"/>
        </authorList>
    </citation>
    <scope>IDENTIFICATION</scope>
    <source>
        <tissue evidence="13">Liver</tissue>
    </source>
</reference>
<dbReference type="InterPro" id="IPR000719">
    <property type="entry name" value="Prot_kinase_dom"/>
</dbReference>
<dbReference type="Gene3D" id="1.10.510.10">
    <property type="entry name" value="Transferase(Phosphotransferase) domain 1"/>
    <property type="match status" value="1"/>
</dbReference>
<feature type="region of interest" description="Disordered" evidence="10">
    <location>
        <begin position="496"/>
        <end position="519"/>
    </location>
</feature>
<evidence type="ECO:0000313" key="12">
    <source>
        <dbReference type="Proteomes" id="UP000695026"/>
    </source>
</evidence>
<evidence type="ECO:0000259" key="11">
    <source>
        <dbReference type="PROSITE" id="PS50011"/>
    </source>
</evidence>
<sequence>MEVVGDFEYSKKDLIGHGAFAVVFKGRHRKKTDWEVAIKSINKKNLSKSQLLLGKEIKILKELQHENIVALYDVQEMPNSVFLVMEYCNGGDLADYLQAKGTLSEDTIRVFLQQIAAAMRVLHGKGIIHRDLKPQNILLSYASRRKSSVSGIRVKIADFGFARYLQSNMMAATLCGSPMYMAPEVIMSQHYDAKADLWSIGTVIYQCLVGKPPFQANSPQDLRMFYEKTRNLIPSIPRETSAYLSDLLLSLLQRNQKDRMDFEAFFGHPFLDQVSTVKKSCPVPVPAPTGSVSGGSCGSSPSCRFASPPSLPDMQHIQEDNLSSPPLGPPNYLQVSKDSASTSSKNSSCDTDDFVLVPHNISSDQSYDLPLAAAGRRASSEFLMCGGQCQPSVSPRSETMPIPVPTQLRNYQLIEQNLTSATSPGSNPHGSPRSAVVRRSNTSPLGFLKTGSCSPVPADTAQTIGRRLSTGSSRPYSPSPLVGAIPEQLGHCCCGQLQGHESRGRSSSGSSATQSQSPQSLLLAGARLQNTPTLTDIYQNKQKLRKQHSDPICPSYTGYSYGHSPQPSRPGSLGTSPTKHMGSSPRSSDWPFKTPLPTIIGSPTKATAPFKIPKTQASSNLVGLVSRQGPSELLLPQPKDMGETREFTPFHSTQGGEKQARDQHGKTAFGRSVSTSKLSDQPAKAALSSQLYQGSTDSLNTERPMDTAPPGACGITGGPPSMPVGASSRAVMFTVGSPPNSATPPTCTHMVLRARTMSVGSNSSGGSLCSTSGRVLMGSPPGIYMGSSPPGAEAAPCLKYMPYGASPPSFEAPELPEETLMEREHTDTLRHLNLMLAFTECVLDLTAVRSGNPELCSSSAVSLYQIQESVVVDQISQLSKDWGQVEQLVLYMKAAQILASSLHLAKAQIKSAKLNLSTAVKQVVKNLNERYKFCIAMCKKLTEKLNQFFSDKQRFVDEINSVTAEKLIYTCAVEMVQAAALDEMFQQTEDIAFRYHKAALLLEGLAKILQDPADIENINRYKASIERRLSALCCSAVAVYE</sequence>
<evidence type="ECO:0000256" key="1">
    <source>
        <dbReference type="ARBA" id="ARBA00012513"/>
    </source>
</evidence>
<dbReference type="RefSeq" id="XP_007425833.1">
    <property type="nucleotide sequence ID" value="XM_007425771.3"/>
</dbReference>
<dbReference type="PROSITE" id="PS00108">
    <property type="entry name" value="PROTEIN_KINASE_ST"/>
    <property type="match status" value="1"/>
</dbReference>
<dbReference type="EC" id="2.7.11.1" evidence="1"/>
<dbReference type="CTD" id="9706"/>
<dbReference type="FunFam" id="3.30.200.20:FF:000149">
    <property type="entry name" value="serine/threonine-protein kinase unc-51 isoform X1"/>
    <property type="match status" value="1"/>
</dbReference>
<keyword evidence="5 9" id="KW-0547">Nucleotide-binding</keyword>
<dbReference type="InterPro" id="IPR011009">
    <property type="entry name" value="Kinase-like_dom_sf"/>
</dbReference>
<dbReference type="GO" id="GO:0034045">
    <property type="term" value="C:phagophore assembly site membrane"/>
    <property type="evidence" value="ECO:0007669"/>
    <property type="project" value="TreeGrafter"/>
</dbReference>
<protein>
    <recommendedName>
        <fullName evidence="1">non-specific serine/threonine protein kinase</fullName>
        <ecNumber evidence="1">2.7.11.1</ecNumber>
    </recommendedName>
</protein>
<keyword evidence="8" id="KW-0072">Autophagy</keyword>
<dbReference type="FunFam" id="1.10.510.10:FF:000128">
    <property type="entry name" value="serine/threonine-protein kinase ULK2 isoform X2"/>
    <property type="match status" value="1"/>
</dbReference>
<proteinExistence type="predicted"/>
<dbReference type="InterPro" id="IPR008271">
    <property type="entry name" value="Ser/Thr_kinase_AS"/>
</dbReference>
<feature type="domain" description="Protein kinase" evidence="11">
    <location>
        <begin position="9"/>
        <end position="271"/>
    </location>
</feature>
<dbReference type="GO" id="GO:0005776">
    <property type="term" value="C:autophagosome"/>
    <property type="evidence" value="ECO:0007669"/>
    <property type="project" value="TreeGrafter"/>
</dbReference>
<dbReference type="Gene3D" id="3.30.200.20">
    <property type="entry name" value="Phosphorylase Kinase, domain 1"/>
    <property type="match status" value="1"/>
</dbReference>
<dbReference type="GO" id="GO:0048671">
    <property type="term" value="P:negative regulation of collateral sprouting"/>
    <property type="evidence" value="ECO:0007669"/>
    <property type="project" value="TreeGrafter"/>
</dbReference>
<evidence type="ECO:0000256" key="8">
    <source>
        <dbReference type="ARBA" id="ARBA00023006"/>
    </source>
</evidence>
<evidence type="ECO:0000256" key="9">
    <source>
        <dbReference type="PROSITE-ProRule" id="PRU10141"/>
    </source>
</evidence>
<keyword evidence="2" id="KW-0723">Serine/threonine-protein kinase</keyword>
<dbReference type="InterPro" id="IPR022708">
    <property type="entry name" value="Atg1-like_tMIT"/>
</dbReference>